<evidence type="ECO:0000313" key="2">
    <source>
        <dbReference type="Proteomes" id="UP001595767"/>
    </source>
</evidence>
<protein>
    <recommendedName>
        <fullName evidence="3">YdhG-like domain-containing protein</fullName>
    </recommendedName>
</protein>
<reference evidence="2" key="1">
    <citation type="journal article" date="2019" name="Int. J. Syst. Evol. Microbiol.">
        <title>The Global Catalogue of Microorganisms (GCM) 10K type strain sequencing project: providing services to taxonomists for standard genome sequencing and annotation.</title>
        <authorList>
            <consortium name="The Broad Institute Genomics Platform"/>
            <consortium name="The Broad Institute Genome Sequencing Center for Infectious Disease"/>
            <person name="Wu L."/>
            <person name="Ma J."/>
        </authorList>
    </citation>
    <scope>NUCLEOTIDE SEQUENCE [LARGE SCALE GENOMIC DNA]</scope>
    <source>
        <strain evidence="2">CGMCC 4.7204</strain>
    </source>
</reference>
<proteinExistence type="predicted"/>
<keyword evidence="2" id="KW-1185">Reference proteome</keyword>
<dbReference type="EMBL" id="JBHSBA010000009">
    <property type="protein sequence ID" value="MFC4127033.1"/>
    <property type="molecule type" value="Genomic_DNA"/>
</dbReference>
<evidence type="ECO:0000313" key="1">
    <source>
        <dbReference type="EMBL" id="MFC4127033.1"/>
    </source>
</evidence>
<organism evidence="1 2">
    <name type="scientific">Nocardia rhizosphaerae</name>
    <dbReference type="NCBI Taxonomy" id="1691571"/>
    <lineage>
        <taxon>Bacteria</taxon>
        <taxon>Bacillati</taxon>
        <taxon>Actinomycetota</taxon>
        <taxon>Actinomycetes</taxon>
        <taxon>Mycobacteriales</taxon>
        <taxon>Nocardiaceae</taxon>
        <taxon>Nocardia</taxon>
    </lineage>
</organism>
<sequence>MTGDSSMAPTAESVDDYLAAHDEDGALAAVDAVISAAMPGASRVLWRGVFWGGTEQAIIGYGDIEQPRPRGKSVAWFLVGLARQRNHLSLYVNAVEDGRYLSQTYGPELGRTKVGAASIAFRRVEDIDLTVLDLMVRHAGRTVGWST</sequence>
<gene>
    <name evidence="1" type="ORF">ACFOW8_19040</name>
</gene>
<name>A0ABV8L8J8_9NOCA</name>
<dbReference type="RefSeq" id="WP_378552166.1">
    <property type="nucleotide sequence ID" value="NZ_JBHSBA010000009.1"/>
</dbReference>
<dbReference type="Proteomes" id="UP001595767">
    <property type="component" value="Unassembled WGS sequence"/>
</dbReference>
<comment type="caution">
    <text evidence="1">The sequence shown here is derived from an EMBL/GenBank/DDBJ whole genome shotgun (WGS) entry which is preliminary data.</text>
</comment>
<evidence type="ECO:0008006" key="3">
    <source>
        <dbReference type="Google" id="ProtNLM"/>
    </source>
</evidence>
<accession>A0ABV8L8J8</accession>